<dbReference type="InterPro" id="IPR052897">
    <property type="entry name" value="Sec-Metab_Biosynth_Hydrolase"/>
</dbReference>
<evidence type="ECO:0000259" key="1">
    <source>
        <dbReference type="Pfam" id="PF12697"/>
    </source>
</evidence>
<dbReference type="PANTHER" id="PTHR37017">
    <property type="entry name" value="AB HYDROLASE-1 DOMAIN-CONTAINING PROTEIN-RELATED"/>
    <property type="match status" value="1"/>
</dbReference>
<reference evidence="2" key="1">
    <citation type="submission" date="2022-09" db="EMBL/GenBank/DDBJ databases">
        <title>Fusarium specimens isolated from Avocado Roots.</title>
        <authorList>
            <person name="Stajich J."/>
            <person name="Roper C."/>
            <person name="Heimlech-Rivalta G."/>
        </authorList>
    </citation>
    <scope>NUCLEOTIDE SEQUENCE</scope>
    <source>
        <strain evidence="2">CF00136</strain>
    </source>
</reference>
<dbReference type="OrthoDB" id="1263307at2759"/>
<keyword evidence="3" id="KW-1185">Reference proteome</keyword>
<dbReference type="Pfam" id="PF12697">
    <property type="entry name" value="Abhydrolase_6"/>
    <property type="match status" value="1"/>
</dbReference>
<evidence type="ECO:0000313" key="3">
    <source>
        <dbReference type="Proteomes" id="UP001152049"/>
    </source>
</evidence>
<sequence>MDPCSTTILFIPGAWHSAECFADVANSLGKSGFNTELIELPSVGPKRHLDGFSSDVATIRHRAFQAISAGQKIVLVAHSYGGVPTTEAIRDFSSHVIHFVLVCSFLLQKDASLLSTVGGEPIPWWGVSPDKLEMNAKTPKDIFYKDISQEDADVYISRLKPHSYKTFQSRLTYEGWRYVPTTYLYCTLDAALPIAAQRRMVQETAKGVNIRTEELVTGHSPFFKDPAAVAGMIERAVRLGGS</sequence>
<feature type="domain" description="AB hydrolase-1" evidence="1">
    <location>
        <begin position="8"/>
        <end position="230"/>
    </location>
</feature>
<dbReference type="EMBL" id="JAOQAZ010000016">
    <property type="protein sequence ID" value="KAJ4258125.1"/>
    <property type="molecule type" value="Genomic_DNA"/>
</dbReference>
<dbReference type="PANTHER" id="PTHR37017:SF11">
    <property type="entry name" value="ESTERASE_LIPASE_THIOESTERASE DOMAIN-CONTAINING PROTEIN"/>
    <property type="match status" value="1"/>
</dbReference>
<comment type="caution">
    <text evidence="2">The sequence shown here is derived from an EMBL/GenBank/DDBJ whole genome shotgun (WGS) entry which is preliminary data.</text>
</comment>
<accession>A0A9W8VFG5</accession>
<dbReference type="InterPro" id="IPR029058">
    <property type="entry name" value="AB_hydrolase_fold"/>
</dbReference>
<protein>
    <recommendedName>
        <fullName evidence="1">AB hydrolase-1 domain-containing protein</fullName>
    </recommendedName>
</protein>
<evidence type="ECO:0000313" key="2">
    <source>
        <dbReference type="EMBL" id="KAJ4258125.1"/>
    </source>
</evidence>
<dbReference type="InterPro" id="IPR000073">
    <property type="entry name" value="AB_hydrolase_1"/>
</dbReference>
<name>A0A9W8VFG5_9HYPO</name>
<dbReference type="SUPFAM" id="SSF53474">
    <property type="entry name" value="alpha/beta-Hydrolases"/>
    <property type="match status" value="1"/>
</dbReference>
<dbReference type="Gene3D" id="3.40.50.1820">
    <property type="entry name" value="alpha/beta hydrolase"/>
    <property type="match status" value="1"/>
</dbReference>
<gene>
    <name evidence="2" type="ORF">NW762_008266</name>
</gene>
<dbReference type="AlphaFoldDB" id="A0A9W8VFG5"/>
<organism evidence="2 3">
    <name type="scientific">Fusarium torreyae</name>
    <dbReference type="NCBI Taxonomy" id="1237075"/>
    <lineage>
        <taxon>Eukaryota</taxon>
        <taxon>Fungi</taxon>
        <taxon>Dikarya</taxon>
        <taxon>Ascomycota</taxon>
        <taxon>Pezizomycotina</taxon>
        <taxon>Sordariomycetes</taxon>
        <taxon>Hypocreomycetidae</taxon>
        <taxon>Hypocreales</taxon>
        <taxon>Nectriaceae</taxon>
        <taxon>Fusarium</taxon>
    </lineage>
</organism>
<proteinExistence type="predicted"/>
<dbReference type="Proteomes" id="UP001152049">
    <property type="component" value="Unassembled WGS sequence"/>
</dbReference>